<keyword evidence="3 7" id="KW-0812">Transmembrane</keyword>
<evidence type="ECO:0000313" key="11">
    <source>
        <dbReference type="Proteomes" id="UP000567293"/>
    </source>
</evidence>
<dbReference type="EMBL" id="JACDQQ010000660">
    <property type="protein sequence ID" value="MBA0084673.1"/>
    <property type="molecule type" value="Genomic_DNA"/>
</dbReference>
<evidence type="ECO:0000259" key="9">
    <source>
        <dbReference type="Pfam" id="PF12704"/>
    </source>
</evidence>
<evidence type="ECO:0000256" key="5">
    <source>
        <dbReference type="ARBA" id="ARBA00023136"/>
    </source>
</evidence>
<organism evidence="10 11">
    <name type="scientific">Candidatus Acidiferrum panamense</name>
    <dbReference type="NCBI Taxonomy" id="2741543"/>
    <lineage>
        <taxon>Bacteria</taxon>
        <taxon>Pseudomonadati</taxon>
        <taxon>Acidobacteriota</taxon>
        <taxon>Terriglobia</taxon>
        <taxon>Candidatus Acidiferrales</taxon>
        <taxon>Candidatus Acidiferrum</taxon>
    </lineage>
</organism>
<keyword evidence="4 7" id="KW-1133">Transmembrane helix</keyword>
<dbReference type="GO" id="GO:0005886">
    <property type="term" value="C:plasma membrane"/>
    <property type="evidence" value="ECO:0007669"/>
    <property type="project" value="UniProtKB-SubCell"/>
</dbReference>
<comment type="caution">
    <text evidence="10">The sequence shown here is derived from an EMBL/GenBank/DDBJ whole genome shotgun (WGS) entry which is preliminary data.</text>
</comment>
<evidence type="ECO:0000256" key="4">
    <source>
        <dbReference type="ARBA" id="ARBA00022989"/>
    </source>
</evidence>
<dbReference type="InterPro" id="IPR025857">
    <property type="entry name" value="MacB_PCD"/>
</dbReference>
<dbReference type="Pfam" id="PF02687">
    <property type="entry name" value="FtsX"/>
    <property type="match status" value="1"/>
</dbReference>
<name>A0A7V8SW96_9BACT</name>
<comment type="similarity">
    <text evidence="6">Belongs to the ABC-4 integral membrane protein family.</text>
</comment>
<feature type="transmembrane region" description="Helical" evidence="7">
    <location>
        <begin position="20"/>
        <end position="43"/>
    </location>
</feature>
<keyword evidence="5 7" id="KW-0472">Membrane</keyword>
<evidence type="ECO:0000256" key="2">
    <source>
        <dbReference type="ARBA" id="ARBA00022475"/>
    </source>
</evidence>
<dbReference type="Pfam" id="PF12704">
    <property type="entry name" value="MacB_PCD"/>
    <property type="match status" value="1"/>
</dbReference>
<dbReference type="InterPro" id="IPR050250">
    <property type="entry name" value="Macrolide_Exporter_MacB"/>
</dbReference>
<accession>A0A7V8SW96</accession>
<feature type="transmembrane region" description="Helical" evidence="7">
    <location>
        <begin position="322"/>
        <end position="343"/>
    </location>
</feature>
<dbReference type="Proteomes" id="UP000567293">
    <property type="component" value="Unassembled WGS sequence"/>
</dbReference>
<dbReference type="PANTHER" id="PTHR30572:SF4">
    <property type="entry name" value="ABC TRANSPORTER PERMEASE YTRF"/>
    <property type="match status" value="1"/>
</dbReference>
<evidence type="ECO:0000256" key="7">
    <source>
        <dbReference type="SAM" id="Phobius"/>
    </source>
</evidence>
<dbReference type="InterPro" id="IPR003838">
    <property type="entry name" value="ABC3_permease_C"/>
</dbReference>
<feature type="domain" description="ABC3 transporter permease C-terminal" evidence="8">
    <location>
        <begin position="278"/>
        <end position="348"/>
    </location>
</feature>
<keyword evidence="11" id="KW-1185">Reference proteome</keyword>
<feature type="domain" description="MacB-like periplasmic core" evidence="9">
    <location>
        <begin position="22"/>
        <end position="236"/>
    </location>
</feature>
<reference evidence="10" key="1">
    <citation type="submission" date="2020-06" db="EMBL/GenBank/DDBJ databases">
        <title>Legume-microbial interactions unlock mineral nutrients during tropical forest succession.</title>
        <authorList>
            <person name="Epihov D.Z."/>
        </authorList>
    </citation>
    <scope>NUCLEOTIDE SEQUENCE [LARGE SCALE GENOMIC DNA]</scope>
    <source>
        <strain evidence="10">Pan2503</strain>
    </source>
</reference>
<evidence type="ECO:0000256" key="3">
    <source>
        <dbReference type="ARBA" id="ARBA00022692"/>
    </source>
</evidence>
<feature type="non-terminal residue" evidence="10">
    <location>
        <position position="350"/>
    </location>
</feature>
<sequence>MGTIWQDIRYSGRMLWKHRLATLVSILAFAVGIGVNTAMFSVAEAFLLHPAPFENANRVVVLVDSRPHQNIDMNAIAPATYFDWRKEVRSFDRLGAFAWDEINLTGDGHPQKVQAFRISAGLFEMLGVQPQLGRGFLSEEEQPGKDQEIILGHALWEQHYASDEHILGKNIKVDGKSFAVVGVMAKGFDFPLPAEAWIPLAIDAKERERRDNRWLWVVGLLKPGVSFPEASAEMRAIAQREAAAYPDTDKGWELRPMTLPEFMTGNLTQEYTKLLMGAVALVLLIACADVANVQFARMAGRTNEFAVRTAMGGSRLRIMRQLLTESLLLAACGAALGLLMAQWEIQLILS</sequence>
<feature type="transmembrane region" description="Helical" evidence="7">
    <location>
        <begin position="274"/>
        <end position="293"/>
    </location>
</feature>
<comment type="subcellular location">
    <subcellularLocation>
        <location evidence="1">Cell membrane</location>
        <topology evidence="1">Multi-pass membrane protein</topology>
    </subcellularLocation>
</comment>
<dbReference type="AlphaFoldDB" id="A0A7V8SW96"/>
<dbReference type="PANTHER" id="PTHR30572">
    <property type="entry name" value="MEMBRANE COMPONENT OF TRANSPORTER-RELATED"/>
    <property type="match status" value="1"/>
</dbReference>
<evidence type="ECO:0000256" key="6">
    <source>
        <dbReference type="ARBA" id="ARBA00038076"/>
    </source>
</evidence>
<evidence type="ECO:0000313" key="10">
    <source>
        <dbReference type="EMBL" id="MBA0084673.1"/>
    </source>
</evidence>
<evidence type="ECO:0000259" key="8">
    <source>
        <dbReference type="Pfam" id="PF02687"/>
    </source>
</evidence>
<protein>
    <submittedName>
        <fullName evidence="10">ABC transporter permease</fullName>
    </submittedName>
</protein>
<keyword evidence="2" id="KW-1003">Cell membrane</keyword>
<proteinExistence type="inferred from homology"/>
<dbReference type="GO" id="GO:0022857">
    <property type="term" value="F:transmembrane transporter activity"/>
    <property type="evidence" value="ECO:0007669"/>
    <property type="project" value="TreeGrafter"/>
</dbReference>
<gene>
    <name evidence="10" type="ORF">HRJ53_06740</name>
</gene>
<evidence type="ECO:0000256" key="1">
    <source>
        <dbReference type="ARBA" id="ARBA00004651"/>
    </source>
</evidence>